<name>A0ACC0VV28_9STRA</name>
<gene>
    <name evidence="1" type="ORF">PsorP6_014451</name>
</gene>
<comment type="caution">
    <text evidence="1">The sequence shown here is derived from an EMBL/GenBank/DDBJ whole genome shotgun (WGS) entry which is preliminary data.</text>
</comment>
<dbReference type="EMBL" id="CM047586">
    <property type="protein sequence ID" value="KAI9909616.1"/>
    <property type="molecule type" value="Genomic_DNA"/>
</dbReference>
<proteinExistence type="predicted"/>
<protein>
    <submittedName>
        <fullName evidence="1">Uncharacterized protein</fullName>
    </submittedName>
</protein>
<dbReference type="Proteomes" id="UP001163321">
    <property type="component" value="Chromosome 7"/>
</dbReference>
<evidence type="ECO:0000313" key="2">
    <source>
        <dbReference type="Proteomes" id="UP001163321"/>
    </source>
</evidence>
<reference evidence="1 2" key="1">
    <citation type="journal article" date="2022" name="bioRxiv">
        <title>The genome of the oomycete Peronosclerospora sorghi, a cosmopolitan pathogen of maize and sorghum, is inflated with dispersed pseudogenes.</title>
        <authorList>
            <person name="Fletcher K."/>
            <person name="Martin F."/>
            <person name="Isakeit T."/>
            <person name="Cavanaugh K."/>
            <person name="Magill C."/>
            <person name="Michelmore R."/>
        </authorList>
    </citation>
    <scope>NUCLEOTIDE SEQUENCE [LARGE SCALE GENOMIC DNA]</scope>
    <source>
        <strain evidence="1">P6</strain>
    </source>
</reference>
<keyword evidence="2" id="KW-1185">Reference proteome</keyword>
<organism evidence="1 2">
    <name type="scientific">Peronosclerospora sorghi</name>
    <dbReference type="NCBI Taxonomy" id="230839"/>
    <lineage>
        <taxon>Eukaryota</taxon>
        <taxon>Sar</taxon>
        <taxon>Stramenopiles</taxon>
        <taxon>Oomycota</taxon>
        <taxon>Peronosporomycetes</taxon>
        <taxon>Peronosporales</taxon>
        <taxon>Peronosporaceae</taxon>
        <taxon>Peronosclerospora</taxon>
    </lineage>
</organism>
<sequence>MAVSPHPNLMLFDDEPAASPASTNISVKSRSDLSFFKPSSPSKMDERKALYFFVSCQGVDGTSLVSHARSAQTLVRDAFNILSSAKTMNSAKSPRAKPPTEINVEVRVSQETPLFNSTPDFLVQATDARGSSGGIRNEMASSVDLSADKVELSDDKLLDQESFWSERRKSRNPLFSVGFSIRCKYGGKGYDRHVQIMVMVPDEGTSSNKNSHVFGYASTSFQEMYAVATSGNYTQRMTLPVHSTVVDGATVELQFANIQPQQHPLFTTRNELLRSFLFYPYDRKDLVEGPLENAKLAVEEAAEVDFSVSIPLQLLRVCQCELLQMYDEWKLRYNYSRKKNGYFDNDAEALSFGHDVYRVQVVCGRDLKTKLRFNPSVSAANVENEMTTELSSRSSNSGFSKSISGGRGRFVNRIKAGKWGGSGSPSFTSIDSGTAEAGEAITHIHSFVVVKYAESIDGNVEYIVGKTNTEYDTPNPVWSTNKYASTKCSHGKPSTRFHASKTLKSRVVVSPVNALNQFVFYRKSVPNQPLAGSLRFEVFHEHYGYMSGIENDFIGEVVIPLQSVSDTMVVEEKVVYDDDDGTENIESCNRDVKPHQIVTSLTLVNWFDVVSPSTHDKFGQIQLRINILLANPVLDSWSDDHQAHDPSPVLRRRYRQVADCSPPPNDNVIENSIPLSFLYPHVLNIRKQITAVTDMIRFTEQLVEEKSTFKSSLLKKCAAIQGIPTNLHVSYFRIFRNFGSQFAAQPQMNVEVATEDLLGLEDEGVQDVARDLPSVQQRMMKPETYASVTCGAPTAHAMGLSDCGLREMELEMHNFQSMLEKSIPHVLECLDSDSHNLISEDSLNVYYPPIEEEIEVEVDDDVDSSGLFDTAATNDSICGIFSDTPATNDATCSISSDAHITNNSVNGLASDTCAKNEPARRNSSDKPASSHSNRPAAVSSTPFEQVLKKKSSKYSIMARKAAVARAKALSSNRFAKKKKTARQLHQKNSNDKAAVDVKYPPLRIEPAESVDSATSMHYAVQLLCRLEMLRAEYYLRKSVAVSQSVSSLVTCFLAELDLCLQERKDKVLDQMAKVGFLIGWESLISSHGKELVMISDAWVAIKCLETFSFQLCEGSDMDVVVEKQEGVGYIIKVPVSSSQFSMLPESLRSGGLIHVTAVLFTQGINEMQSLANIVGHSGVSIQRKINSTSFCAISEYYNRLTTVCRAEINGSSYREEILHNLRVSVESENSASKNTCILLHAADAVRSLNGGRVTYCKSGKDRTAMSMTLEQARLLVEQKRNVLQELESGNGKEDGPLDEVKNVANMMREFGVRIQIAKKNVGRFKYSFNSLQRKLLPEIYRPPMSTIQDMVTSVKARDS</sequence>
<evidence type="ECO:0000313" key="1">
    <source>
        <dbReference type="EMBL" id="KAI9909616.1"/>
    </source>
</evidence>
<accession>A0ACC0VV28</accession>